<keyword evidence="4" id="KW-0472">Membrane</keyword>
<keyword evidence="7" id="KW-1185">Reference proteome</keyword>
<dbReference type="PANTHER" id="PTHR22683:SF41">
    <property type="entry name" value="DNA TRANSLOCASE FTSK"/>
    <property type="match status" value="1"/>
</dbReference>
<feature type="domain" description="FtsK" evidence="5">
    <location>
        <begin position="215"/>
        <end position="405"/>
    </location>
</feature>
<reference evidence="6 7" key="1">
    <citation type="submission" date="2021-10" db="EMBL/GenBank/DDBJ databases">
        <title>Streptomyces sp. strain SMC 277, a novel streptomycete isolated from soil.</title>
        <authorList>
            <person name="Chanama M."/>
        </authorList>
    </citation>
    <scope>NUCLEOTIDE SEQUENCE [LARGE SCALE GENOMIC DNA]</scope>
    <source>
        <strain evidence="6 7">SMC 277</strain>
    </source>
</reference>
<name>A0ABS8BB72_9ACTN</name>
<comment type="caution">
    <text evidence="6">The sequence shown here is derived from an EMBL/GenBank/DDBJ whole genome shotgun (WGS) entry which is preliminary data.</text>
</comment>
<dbReference type="EMBL" id="JAJAUY010000094">
    <property type="protein sequence ID" value="MCB5181881.1"/>
    <property type="molecule type" value="Genomic_DNA"/>
</dbReference>
<dbReference type="InterPro" id="IPR050206">
    <property type="entry name" value="FtsK/SpoIIIE/SftA"/>
</dbReference>
<evidence type="ECO:0000256" key="3">
    <source>
        <dbReference type="PROSITE-ProRule" id="PRU00289"/>
    </source>
</evidence>
<evidence type="ECO:0000313" key="6">
    <source>
        <dbReference type="EMBL" id="MCB5181881.1"/>
    </source>
</evidence>
<dbReference type="InterPro" id="IPR002543">
    <property type="entry name" value="FtsK_dom"/>
</dbReference>
<gene>
    <name evidence="6" type="ORF">LG632_21170</name>
</gene>
<keyword evidence="2 3" id="KW-0067">ATP-binding</keyword>
<feature type="transmembrane region" description="Helical" evidence="4">
    <location>
        <begin position="12"/>
        <end position="33"/>
    </location>
</feature>
<keyword evidence="4" id="KW-0812">Transmembrane</keyword>
<protein>
    <recommendedName>
        <fullName evidence="5">FtsK domain-containing protein</fullName>
    </recommendedName>
</protein>
<dbReference type="PANTHER" id="PTHR22683">
    <property type="entry name" value="SPORULATION PROTEIN RELATED"/>
    <property type="match status" value="1"/>
</dbReference>
<evidence type="ECO:0000313" key="7">
    <source>
        <dbReference type="Proteomes" id="UP001199054"/>
    </source>
</evidence>
<dbReference type="InterPro" id="IPR027417">
    <property type="entry name" value="P-loop_NTPase"/>
</dbReference>
<dbReference type="PROSITE" id="PS50901">
    <property type="entry name" value="FTSK"/>
    <property type="match status" value="1"/>
</dbReference>
<keyword evidence="4" id="KW-1133">Transmembrane helix</keyword>
<dbReference type="SUPFAM" id="SSF52540">
    <property type="entry name" value="P-loop containing nucleoside triphosphate hydrolases"/>
    <property type="match status" value="1"/>
</dbReference>
<dbReference type="Pfam" id="PF01580">
    <property type="entry name" value="FtsK_SpoIIIE"/>
    <property type="match status" value="1"/>
</dbReference>
<keyword evidence="1 3" id="KW-0547">Nucleotide-binding</keyword>
<dbReference type="Gene3D" id="3.40.50.300">
    <property type="entry name" value="P-loop containing nucleotide triphosphate hydrolases"/>
    <property type="match status" value="1"/>
</dbReference>
<organism evidence="6 7">
    <name type="scientific">Streptomyces antimicrobicus</name>
    <dbReference type="NCBI Taxonomy" id="2883108"/>
    <lineage>
        <taxon>Bacteria</taxon>
        <taxon>Bacillati</taxon>
        <taxon>Actinomycetota</taxon>
        <taxon>Actinomycetes</taxon>
        <taxon>Kitasatosporales</taxon>
        <taxon>Streptomycetaceae</taxon>
        <taxon>Streptomyces</taxon>
    </lineage>
</organism>
<accession>A0ABS8BB72</accession>
<evidence type="ECO:0000256" key="1">
    <source>
        <dbReference type="ARBA" id="ARBA00022741"/>
    </source>
</evidence>
<feature type="binding site" evidence="3">
    <location>
        <begin position="237"/>
        <end position="244"/>
    </location>
    <ligand>
        <name>ATP</name>
        <dbReference type="ChEBI" id="CHEBI:30616"/>
    </ligand>
</feature>
<sequence>MAGKKSATQDDIYGQSAGVIGTLAIVFGGLAALKDALGLSWAATVLLTVGVLVGLGYLAWRIRVAVERLRARGGQPAAVAAPQTPVQEPDAPEEDEDVEHVPVEWELTAALAAAGAIGKDQIIRADEATVTEIKTGVGVSHDFLVPKGRTYEDVEKRLSAVAGAFHLSRMHAKLEPSRDNERRVKLLLLREPPFTHEFPAPTRQEIQAFPGVPLGHEVTGELAGVPTFEKASLLVGGMTQVGKTTFVNALITCLLIAYGEFELYLLDGKFCGLTKFEKIATRYESSDDPAVFESMLDELNGRSDSRYGQIKNAIRERKAPPKFKPVFLIVDEAADFFAHDESREGKEQARRIAAKARSLVSKSLESQINTVLMSQRPAHNAIPVMVRDQFMYRLCLYVASSGTAKVVLGDTYFETVAPINPALLNPEIKGQGVLFATGRSRLIRGFNFSDEFIWGVVDEVHARRQSVLEKEIPDSPVKQAIVLMRSKGVEFMPSADLALALGITETRPVARGKALSALLGVAPGKDDGGVVRGYRLADLMAAANATR</sequence>
<feature type="transmembrane region" description="Helical" evidence="4">
    <location>
        <begin position="39"/>
        <end position="60"/>
    </location>
</feature>
<dbReference type="RefSeq" id="WP_226728984.1">
    <property type="nucleotide sequence ID" value="NZ_JAJAUY010000094.1"/>
</dbReference>
<proteinExistence type="predicted"/>
<evidence type="ECO:0000259" key="5">
    <source>
        <dbReference type="PROSITE" id="PS50901"/>
    </source>
</evidence>
<dbReference type="Proteomes" id="UP001199054">
    <property type="component" value="Unassembled WGS sequence"/>
</dbReference>
<evidence type="ECO:0000256" key="4">
    <source>
        <dbReference type="SAM" id="Phobius"/>
    </source>
</evidence>
<evidence type="ECO:0000256" key="2">
    <source>
        <dbReference type="ARBA" id="ARBA00022840"/>
    </source>
</evidence>